<dbReference type="KEGG" id="nfr:ERS450000_00234"/>
<gene>
    <name evidence="1" type="ORF">ERS450000_00234</name>
</gene>
<dbReference type="EMBL" id="LN868938">
    <property type="protein sequence ID" value="CRY73626.1"/>
    <property type="molecule type" value="Genomic_DNA"/>
</dbReference>
<dbReference type="RefSeq" id="WP_060589900.1">
    <property type="nucleotide sequence ID" value="NZ_CP031418.1"/>
</dbReference>
<name>A0A0H5NUC7_NOCFR</name>
<sequence length="70" mass="7985">MSAGQLSLFTVPGEVTVDLAPDGERWMVQIPGWSVMFLGRRIWPTERAVRAEVGKLIAYREALRGEDRRR</sequence>
<protein>
    <submittedName>
        <fullName evidence="1">Uncharacterized protein</fullName>
    </submittedName>
</protein>
<dbReference type="Proteomes" id="UP000057820">
    <property type="component" value="Chromosome 1"/>
</dbReference>
<proteinExistence type="predicted"/>
<evidence type="ECO:0000313" key="2">
    <source>
        <dbReference type="Proteomes" id="UP000057820"/>
    </source>
</evidence>
<evidence type="ECO:0000313" key="1">
    <source>
        <dbReference type="EMBL" id="CRY73626.1"/>
    </source>
</evidence>
<accession>A0A0H5NUC7</accession>
<dbReference type="AlphaFoldDB" id="A0A0H5NUC7"/>
<reference evidence="2" key="1">
    <citation type="submission" date="2015-03" db="EMBL/GenBank/DDBJ databases">
        <authorList>
            <consortium name="Pathogen Informatics"/>
        </authorList>
    </citation>
    <scope>NUCLEOTIDE SEQUENCE [LARGE SCALE GENOMIC DNA]</scope>
    <source>
        <strain evidence="2">NCTC11134</strain>
    </source>
</reference>
<organism evidence="1 2">
    <name type="scientific">Nocardia farcinica</name>
    <dbReference type="NCBI Taxonomy" id="37329"/>
    <lineage>
        <taxon>Bacteria</taxon>
        <taxon>Bacillati</taxon>
        <taxon>Actinomycetota</taxon>
        <taxon>Actinomycetes</taxon>
        <taxon>Mycobacteriales</taxon>
        <taxon>Nocardiaceae</taxon>
        <taxon>Nocardia</taxon>
    </lineage>
</organism>